<dbReference type="EMBL" id="FQUS01000004">
    <property type="protein sequence ID" value="SHE91259.1"/>
    <property type="molecule type" value="Genomic_DNA"/>
</dbReference>
<feature type="binding site" evidence="12 15">
    <location>
        <position position="203"/>
    </location>
    <ligand>
        <name>pyruvate</name>
        <dbReference type="ChEBI" id="CHEBI:15361"/>
    </ligand>
</feature>
<comment type="subcellular location">
    <subcellularLocation>
        <location evidence="12">Cytoplasm</location>
    </subcellularLocation>
</comment>
<dbReference type="UniPathway" id="UPA00034">
    <property type="reaction ID" value="UER00017"/>
</dbReference>
<keyword evidence="5 12" id="KW-0963">Cytoplasm</keyword>
<dbReference type="GO" id="GO:0005829">
    <property type="term" value="C:cytosol"/>
    <property type="evidence" value="ECO:0007669"/>
    <property type="project" value="TreeGrafter"/>
</dbReference>
<evidence type="ECO:0000256" key="12">
    <source>
        <dbReference type="HAMAP-Rule" id="MF_00418"/>
    </source>
</evidence>
<reference evidence="16 17" key="1">
    <citation type="submission" date="2016-11" db="EMBL/GenBank/DDBJ databases">
        <authorList>
            <person name="Jaros S."/>
            <person name="Januszkiewicz K."/>
            <person name="Wedrychowicz H."/>
        </authorList>
    </citation>
    <scope>NUCLEOTIDE SEQUENCE [LARGE SCALE GENOMIC DNA]</scope>
    <source>
        <strain evidence="16 17">DSM 21986</strain>
    </source>
</reference>
<dbReference type="PIRSF" id="PIRSF001365">
    <property type="entry name" value="DHDPS"/>
    <property type="match status" value="1"/>
</dbReference>
<dbReference type="EC" id="4.3.3.7" evidence="4 12"/>
<dbReference type="PANTHER" id="PTHR12128:SF66">
    <property type="entry name" value="4-HYDROXY-2-OXOGLUTARATE ALDOLASE, MITOCHONDRIAL"/>
    <property type="match status" value="1"/>
</dbReference>
<evidence type="ECO:0000256" key="6">
    <source>
        <dbReference type="ARBA" id="ARBA00022605"/>
    </source>
</evidence>
<dbReference type="InterPro" id="IPR002220">
    <property type="entry name" value="DapA-like"/>
</dbReference>
<feature type="binding site" evidence="12 15">
    <location>
        <position position="47"/>
    </location>
    <ligand>
        <name>pyruvate</name>
        <dbReference type="ChEBI" id="CHEBI:15361"/>
    </ligand>
</feature>
<evidence type="ECO:0000256" key="14">
    <source>
        <dbReference type="PIRSR" id="PIRSR001365-1"/>
    </source>
</evidence>
<dbReference type="Gene3D" id="3.20.20.70">
    <property type="entry name" value="Aldolase class I"/>
    <property type="match status" value="1"/>
</dbReference>
<keyword evidence="8 12" id="KW-0457">Lysine biosynthesis</keyword>
<feature type="site" description="Part of a proton relay during catalysis" evidence="12">
    <location>
        <position position="46"/>
    </location>
</feature>
<dbReference type="Proteomes" id="UP000184041">
    <property type="component" value="Unassembled WGS sequence"/>
</dbReference>
<feature type="active site" description="Schiff-base intermediate with substrate" evidence="12 14">
    <location>
        <position position="162"/>
    </location>
</feature>
<evidence type="ECO:0000256" key="4">
    <source>
        <dbReference type="ARBA" id="ARBA00012086"/>
    </source>
</evidence>
<evidence type="ECO:0000256" key="3">
    <source>
        <dbReference type="ARBA" id="ARBA00007592"/>
    </source>
</evidence>
<evidence type="ECO:0000256" key="8">
    <source>
        <dbReference type="ARBA" id="ARBA00023154"/>
    </source>
</evidence>
<dbReference type="NCBIfam" id="TIGR00674">
    <property type="entry name" value="dapA"/>
    <property type="match status" value="1"/>
</dbReference>
<evidence type="ECO:0000256" key="11">
    <source>
        <dbReference type="ARBA" id="ARBA00047836"/>
    </source>
</evidence>
<evidence type="ECO:0000256" key="2">
    <source>
        <dbReference type="ARBA" id="ARBA00005120"/>
    </source>
</evidence>
<name>A0A1M4XCH1_9BACT</name>
<evidence type="ECO:0000313" key="16">
    <source>
        <dbReference type="EMBL" id="SHE91259.1"/>
    </source>
</evidence>
<sequence>MKITDTQTWTAVVTPMHENGELNLEDLASLIYKQDEAGNGVLVLGSTGEGLALGLEDKKQVVKTASSLNIEIPVMAGVGGFNLRHQLEWIEYCHQFEIDAFLLVTPLYAKPGAKGQVQWFKSLLDAADKPCMVYNVPSRTGVKMSVEMLMELKGHPNFEVVKEASGSITDFQRYRASAPELAFYSGDDALTPFFAMAGCTGLVSVASNVWPKAVHRYVQWCMEGRGPELLPLWQECADALFEAPNPVPVKLLLKEKGWISSSALRPPLTEDELADISLLKNADQMIRDWYEETGSD</sequence>
<feature type="active site" description="Proton donor/acceptor" evidence="12 14">
    <location>
        <position position="134"/>
    </location>
</feature>
<proteinExistence type="inferred from homology"/>
<dbReference type="GO" id="GO:0009089">
    <property type="term" value="P:lysine biosynthetic process via diaminopimelate"/>
    <property type="evidence" value="ECO:0007669"/>
    <property type="project" value="UniProtKB-UniRule"/>
</dbReference>
<accession>A0A1M4XCH1</accession>
<comment type="catalytic activity">
    <reaction evidence="11 12">
        <text>L-aspartate 4-semialdehyde + pyruvate = (2S,4S)-4-hydroxy-2,3,4,5-tetrahydrodipicolinate + H2O + H(+)</text>
        <dbReference type="Rhea" id="RHEA:34171"/>
        <dbReference type="ChEBI" id="CHEBI:15361"/>
        <dbReference type="ChEBI" id="CHEBI:15377"/>
        <dbReference type="ChEBI" id="CHEBI:15378"/>
        <dbReference type="ChEBI" id="CHEBI:67139"/>
        <dbReference type="ChEBI" id="CHEBI:537519"/>
        <dbReference type="EC" id="4.3.3.7"/>
    </reaction>
</comment>
<dbReference type="RefSeq" id="WP_073060107.1">
    <property type="nucleotide sequence ID" value="NZ_FQUS01000004.1"/>
</dbReference>
<comment type="pathway">
    <text evidence="2 12">Amino-acid biosynthesis; L-lysine biosynthesis via DAP pathway; (S)-tetrahydrodipicolinate from L-aspartate: step 3/4.</text>
</comment>
<keyword evidence="9 12" id="KW-0456">Lyase</keyword>
<keyword evidence="10 12" id="KW-0704">Schiff base</keyword>
<protein>
    <recommendedName>
        <fullName evidence="4 12">4-hydroxy-tetrahydrodipicolinate synthase</fullName>
        <shortName evidence="12">HTPA synthase</shortName>
        <ecNumber evidence="4 12">4.3.3.7</ecNumber>
    </recommendedName>
</protein>
<dbReference type="STRING" id="1194090.SAMN05443144_10491"/>
<dbReference type="InterPro" id="IPR005263">
    <property type="entry name" value="DapA"/>
</dbReference>
<dbReference type="Pfam" id="PF00701">
    <property type="entry name" value="DHDPS"/>
    <property type="match status" value="1"/>
</dbReference>
<evidence type="ECO:0000256" key="9">
    <source>
        <dbReference type="ARBA" id="ARBA00023239"/>
    </source>
</evidence>
<evidence type="ECO:0000256" key="7">
    <source>
        <dbReference type="ARBA" id="ARBA00022915"/>
    </source>
</evidence>
<evidence type="ECO:0000256" key="5">
    <source>
        <dbReference type="ARBA" id="ARBA00022490"/>
    </source>
</evidence>
<organism evidence="16 17">
    <name type="scientific">Fodinibius roseus</name>
    <dbReference type="NCBI Taxonomy" id="1194090"/>
    <lineage>
        <taxon>Bacteria</taxon>
        <taxon>Pseudomonadati</taxon>
        <taxon>Balneolota</taxon>
        <taxon>Balneolia</taxon>
        <taxon>Balneolales</taxon>
        <taxon>Balneolaceae</taxon>
        <taxon>Fodinibius</taxon>
    </lineage>
</organism>
<comment type="caution">
    <text evidence="12">Was originally thought to be a dihydrodipicolinate synthase (DHDPS), catalyzing the condensation of (S)-aspartate-beta-semialdehyde [(S)-ASA] and pyruvate to dihydrodipicolinate (DHDP). However, it was shown in E.coli that the product of the enzymatic reaction is not dihydrodipicolinate but in fact (4S)-4-hydroxy-2,3,4,5-tetrahydro-(2S)-dipicolinic acid (HTPA), and that the consecutive dehydration reaction leading to DHDP is not spontaneous but catalyzed by DapB.</text>
</comment>
<dbReference type="OrthoDB" id="9782828at2"/>
<dbReference type="AlphaFoldDB" id="A0A1M4XCH1"/>
<evidence type="ECO:0000256" key="10">
    <source>
        <dbReference type="ARBA" id="ARBA00023270"/>
    </source>
</evidence>
<keyword evidence="6 12" id="KW-0028">Amino-acid biosynthesis</keyword>
<evidence type="ECO:0000256" key="13">
    <source>
        <dbReference type="PIRNR" id="PIRNR001365"/>
    </source>
</evidence>
<keyword evidence="17" id="KW-1185">Reference proteome</keyword>
<feature type="site" description="Part of a proton relay during catalysis" evidence="12">
    <location>
        <position position="108"/>
    </location>
</feature>
<dbReference type="PRINTS" id="PR00146">
    <property type="entry name" value="DHPICSNTHASE"/>
</dbReference>
<dbReference type="PANTHER" id="PTHR12128">
    <property type="entry name" value="DIHYDRODIPICOLINATE SYNTHASE"/>
    <property type="match status" value="1"/>
</dbReference>
<dbReference type="SMART" id="SM01130">
    <property type="entry name" value="DHDPS"/>
    <property type="match status" value="1"/>
</dbReference>
<comment type="similarity">
    <text evidence="3 12 13">Belongs to the DapA family.</text>
</comment>
<keyword evidence="7 12" id="KW-0220">Diaminopimelate biosynthesis</keyword>
<dbReference type="InterPro" id="IPR013785">
    <property type="entry name" value="Aldolase_TIM"/>
</dbReference>
<dbReference type="SUPFAM" id="SSF51569">
    <property type="entry name" value="Aldolase"/>
    <property type="match status" value="1"/>
</dbReference>
<dbReference type="GO" id="GO:0019877">
    <property type="term" value="P:diaminopimelate biosynthetic process"/>
    <property type="evidence" value="ECO:0007669"/>
    <property type="project" value="UniProtKB-UniRule"/>
</dbReference>
<comment type="function">
    <text evidence="1 12">Catalyzes the condensation of (S)-aspartate-beta-semialdehyde [(S)-ASA] and pyruvate to 4-hydroxy-tetrahydrodipicolinate (HTPA).</text>
</comment>
<gene>
    <name evidence="12" type="primary">dapA</name>
    <name evidence="16" type="ORF">SAMN05443144_10491</name>
</gene>
<evidence type="ECO:0000313" key="17">
    <source>
        <dbReference type="Proteomes" id="UP000184041"/>
    </source>
</evidence>
<evidence type="ECO:0000256" key="15">
    <source>
        <dbReference type="PIRSR" id="PIRSR001365-2"/>
    </source>
</evidence>
<dbReference type="HAMAP" id="MF_00418">
    <property type="entry name" value="DapA"/>
    <property type="match status" value="1"/>
</dbReference>
<evidence type="ECO:0000256" key="1">
    <source>
        <dbReference type="ARBA" id="ARBA00003294"/>
    </source>
</evidence>
<dbReference type="GO" id="GO:0008840">
    <property type="term" value="F:4-hydroxy-tetrahydrodipicolinate synthase activity"/>
    <property type="evidence" value="ECO:0007669"/>
    <property type="project" value="UniProtKB-UniRule"/>
</dbReference>
<comment type="subunit">
    <text evidence="12">Homotetramer; dimer of dimers.</text>
</comment>